<reference evidence="1 2" key="1">
    <citation type="submission" date="2024-09" db="EMBL/GenBank/DDBJ databases">
        <authorList>
            <person name="Sun Q."/>
            <person name="Mori K."/>
        </authorList>
    </citation>
    <scope>NUCLEOTIDE SEQUENCE [LARGE SCALE GENOMIC DNA]</scope>
    <source>
        <strain evidence="1 2">JCM 3143</strain>
    </source>
</reference>
<keyword evidence="2" id="KW-1185">Reference proteome</keyword>
<proteinExistence type="predicted"/>
<dbReference type="RefSeq" id="WP_344985825.1">
    <property type="nucleotide sequence ID" value="NZ_BAAAXV010000001.1"/>
</dbReference>
<evidence type="ECO:0008006" key="3">
    <source>
        <dbReference type="Google" id="ProtNLM"/>
    </source>
</evidence>
<gene>
    <name evidence="1" type="ORF">ACFFSA_39850</name>
</gene>
<protein>
    <recommendedName>
        <fullName evidence="3">Transposase</fullName>
    </recommendedName>
</protein>
<evidence type="ECO:0000313" key="1">
    <source>
        <dbReference type="EMBL" id="MFB9629265.1"/>
    </source>
</evidence>
<organism evidence="1 2">
    <name type="scientific">Nonomuraea helvata</name>
    <dbReference type="NCBI Taxonomy" id="37484"/>
    <lineage>
        <taxon>Bacteria</taxon>
        <taxon>Bacillati</taxon>
        <taxon>Actinomycetota</taxon>
        <taxon>Actinomycetes</taxon>
        <taxon>Streptosporangiales</taxon>
        <taxon>Streptosporangiaceae</taxon>
        <taxon>Nonomuraea</taxon>
    </lineage>
</organism>
<dbReference type="EMBL" id="JBHMBW010000054">
    <property type="protein sequence ID" value="MFB9629265.1"/>
    <property type="molecule type" value="Genomic_DNA"/>
</dbReference>
<sequence length="53" mass="5908">MCWRLSANVTPYLTLWRRRGTPASAPTSADIGTAKDVLAGLVTDQWHEETILH</sequence>
<name>A0ABV5SC87_9ACTN</name>
<dbReference type="Proteomes" id="UP001589532">
    <property type="component" value="Unassembled WGS sequence"/>
</dbReference>
<comment type="caution">
    <text evidence="1">The sequence shown here is derived from an EMBL/GenBank/DDBJ whole genome shotgun (WGS) entry which is preliminary data.</text>
</comment>
<evidence type="ECO:0000313" key="2">
    <source>
        <dbReference type="Proteomes" id="UP001589532"/>
    </source>
</evidence>
<accession>A0ABV5SC87</accession>